<keyword evidence="2 7" id="KW-1003">Cell membrane</keyword>
<evidence type="ECO:0000256" key="4">
    <source>
        <dbReference type="ARBA" id="ARBA00022692"/>
    </source>
</evidence>
<feature type="compositionally biased region" description="Acidic residues" evidence="8">
    <location>
        <begin position="343"/>
        <end position="360"/>
    </location>
</feature>
<keyword evidence="10" id="KW-1185">Reference proteome</keyword>
<feature type="compositionally biased region" description="Acidic residues" evidence="8">
    <location>
        <begin position="598"/>
        <end position="613"/>
    </location>
</feature>
<feature type="compositionally biased region" description="Acidic residues" evidence="8">
    <location>
        <begin position="505"/>
        <end position="556"/>
    </location>
</feature>
<dbReference type="InterPro" id="IPR001640">
    <property type="entry name" value="Lgt"/>
</dbReference>
<evidence type="ECO:0000256" key="8">
    <source>
        <dbReference type="SAM" id="MobiDB-lite"/>
    </source>
</evidence>
<comment type="similarity">
    <text evidence="1 7">Belongs to the Lgt family.</text>
</comment>
<sequence length="718" mass="74609">MTTTVLAYLPSPSQGVWHLGPVPLRAYALCIIVGIVAALIIGDRRWQARGGEPGVIYDIALWAVPFGLVGGRLYHVLTDWKTYFGPTGKGFGAALQIWEGGLGIWGAVALGAVGAWIACRIRGIPLPAFGDAIAPGIILAQGIGRLGNYFNQELYGRPTTLPWGLEIYERINAAGQSDQLNGVSTGQVTAVVHPTFLYELLWNIAVFAFLIWVDRRYRIGHGRLFALYVAAYCVGRFAVELMRSDTATEFAGIRVNTFTSTFVFIGAVVYIMLAPKGREEPESLRGKTVGEDEETDEDSLIDAAGKELVTAAAGTGVVAAAAVAVREESEDSSRDTDLSSVSDELDESDDSETSEPETDETAAVATADTDGGEQVAEEADGEAEEPVDELLELDSEGETAEAETATEPAAAGDVEATVGSEDAAIDAEAAESDSADGEDAIEIESEAETVGADVDEPDSAEDAPDQAIGESAAEPDADSGVASGAEEIEPAAEGAADTETPQGEAADEQAEETEAADDSATEQAEISDADAAVDEEDSEPAADEAEPVEADAETDGEAVATEEAAAEEAAADETAAEETAAEEPEAAVESPVTAAEATSDDTEEDGADAETVETDAAASAEAPESETADEAGAESADGAGHETGETDADAESAVDETTDETTDAPTIEEPDAEPVSPEAGDNTTDGDRPEKSAEATPSATEPVSREKGGLRRWLRRNR</sequence>
<feature type="binding site" evidence="7">
    <location>
        <position position="145"/>
    </location>
    <ligand>
        <name>a 1,2-diacyl-sn-glycero-3-phospho-(1'-sn-glycerol)</name>
        <dbReference type="ChEBI" id="CHEBI:64716"/>
    </ligand>
</feature>
<comment type="function">
    <text evidence="7">Catalyzes the transfer of the diacylglyceryl group from phosphatidylglycerol to the sulfhydryl group of the N-terminal cysteine of a prolipoprotein, the first step in the formation of mature lipoproteins.</text>
</comment>
<proteinExistence type="inferred from homology"/>
<keyword evidence="6 7" id="KW-0472">Membrane</keyword>
<feature type="transmembrane region" description="Helical" evidence="7">
    <location>
        <begin position="126"/>
        <end position="144"/>
    </location>
</feature>
<feature type="compositionally biased region" description="Low complexity" evidence="8">
    <location>
        <begin position="402"/>
        <end position="412"/>
    </location>
</feature>
<feature type="compositionally biased region" description="Low complexity" evidence="8">
    <location>
        <begin position="361"/>
        <end position="373"/>
    </location>
</feature>
<dbReference type="GO" id="GO:0016740">
    <property type="term" value="F:transferase activity"/>
    <property type="evidence" value="ECO:0007669"/>
    <property type="project" value="UniProtKB-KW"/>
</dbReference>
<dbReference type="EC" id="2.5.1.145" evidence="7"/>
<reference evidence="9 10" key="1">
    <citation type="submission" date="2021-05" db="EMBL/GenBank/DDBJ databases">
        <title>Draft Genome Sequences of Clinical Respiratory Isolates of Mycobacterium goodii Recovered in Ireland.</title>
        <authorList>
            <person name="Flanagan P.R."/>
            <person name="Mok S."/>
            <person name="Roycroft E."/>
            <person name="Rogers T.R."/>
            <person name="Fitzgibbon M."/>
        </authorList>
    </citation>
    <scope>NUCLEOTIDE SEQUENCE [LARGE SCALE GENOMIC DNA]</scope>
    <source>
        <strain evidence="9 10">14IE55</strain>
    </source>
</reference>
<feature type="transmembrane region" description="Helical" evidence="7">
    <location>
        <begin position="196"/>
        <end position="213"/>
    </location>
</feature>
<feature type="transmembrane region" description="Helical" evidence="7">
    <location>
        <begin position="24"/>
        <end position="42"/>
    </location>
</feature>
<dbReference type="Proteomes" id="UP000696413">
    <property type="component" value="Unassembled WGS sequence"/>
</dbReference>
<evidence type="ECO:0000313" key="9">
    <source>
        <dbReference type="EMBL" id="MBU8822273.1"/>
    </source>
</evidence>
<dbReference type="NCBIfam" id="TIGR00544">
    <property type="entry name" value="lgt"/>
    <property type="match status" value="1"/>
</dbReference>
<comment type="subcellular location">
    <subcellularLocation>
        <location evidence="7">Cell membrane</location>
        <topology evidence="7">Multi-pass membrane protein</topology>
    </subcellularLocation>
</comment>
<feature type="compositionally biased region" description="Acidic residues" evidence="8">
    <location>
        <begin position="623"/>
        <end position="632"/>
    </location>
</feature>
<dbReference type="PANTHER" id="PTHR30589:SF0">
    <property type="entry name" value="PHOSPHATIDYLGLYCEROL--PROLIPOPROTEIN DIACYLGLYCERYL TRANSFERASE"/>
    <property type="match status" value="1"/>
</dbReference>
<feature type="compositionally biased region" description="Acidic residues" evidence="8">
    <location>
        <begin position="564"/>
        <end position="586"/>
    </location>
</feature>
<evidence type="ECO:0000256" key="7">
    <source>
        <dbReference type="HAMAP-Rule" id="MF_01147"/>
    </source>
</evidence>
<feature type="compositionally biased region" description="Acidic residues" evidence="8">
    <location>
        <begin position="375"/>
        <end position="401"/>
    </location>
</feature>
<feature type="transmembrane region" description="Helical" evidence="7">
    <location>
        <begin position="255"/>
        <end position="273"/>
    </location>
</feature>
<evidence type="ECO:0000256" key="5">
    <source>
        <dbReference type="ARBA" id="ARBA00022989"/>
    </source>
</evidence>
<dbReference type="HAMAP" id="MF_01147">
    <property type="entry name" value="Lgt"/>
    <property type="match status" value="1"/>
</dbReference>
<feature type="transmembrane region" description="Helical" evidence="7">
    <location>
        <begin position="97"/>
        <end position="119"/>
    </location>
</feature>
<keyword evidence="5 7" id="KW-1133">Transmembrane helix</keyword>
<feature type="transmembrane region" description="Helical" evidence="7">
    <location>
        <begin position="54"/>
        <end position="77"/>
    </location>
</feature>
<keyword evidence="3 7" id="KW-0808">Transferase</keyword>
<feature type="region of interest" description="Disordered" evidence="8">
    <location>
        <begin position="325"/>
        <end position="718"/>
    </location>
</feature>
<name>A0ABS6HJ69_MYCGD</name>
<evidence type="ECO:0000313" key="10">
    <source>
        <dbReference type="Proteomes" id="UP000696413"/>
    </source>
</evidence>
<protein>
    <recommendedName>
        <fullName evidence="7">Phosphatidylglycerol--prolipoprotein diacylglyceryl transferase</fullName>
        <ecNumber evidence="7">2.5.1.145</ecNumber>
    </recommendedName>
</protein>
<feature type="compositionally biased region" description="Acidic residues" evidence="8">
    <location>
        <begin position="423"/>
        <end position="464"/>
    </location>
</feature>
<dbReference type="Pfam" id="PF01790">
    <property type="entry name" value="LGT"/>
    <property type="match status" value="1"/>
</dbReference>
<accession>A0ABS6HJ69</accession>
<comment type="caution">
    <text evidence="9">The sequence shown here is derived from an EMBL/GenBank/DDBJ whole genome shotgun (WGS) entry which is preliminary data.</text>
</comment>
<feature type="compositionally biased region" description="Acidic residues" evidence="8">
    <location>
        <begin position="645"/>
        <end position="672"/>
    </location>
</feature>
<organism evidence="9 10">
    <name type="scientific">Mycolicibacterium goodii</name>
    <name type="common">Mycobacterium goodii</name>
    <dbReference type="NCBI Taxonomy" id="134601"/>
    <lineage>
        <taxon>Bacteria</taxon>
        <taxon>Bacillati</taxon>
        <taxon>Actinomycetota</taxon>
        <taxon>Actinomycetes</taxon>
        <taxon>Mycobacteriales</taxon>
        <taxon>Mycobacteriaceae</taxon>
        <taxon>Mycolicibacterium</taxon>
    </lineage>
</organism>
<comment type="pathway">
    <text evidence="7">Protein modification; lipoprotein biosynthesis (diacylglyceryl transfer).</text>
</comment>
<dbReference type="RefSeq" id="WP_214311735.1">
    <property type="nucleotide sequence ID" value="NZ_JAHBOJ010000007.1"/>
</dbReference>
<keyword evidence="4 7" id="KW-0812">Transmembrane</keyword>
<evidence type="ECO:0000256" key="2">
    <source>
        <dbReference type="ARBA" id="ARBA00022475"/>
    </source>
</evidence>
<feature type="compositionally biased region" description="Low complexity" evidence="8">
    <location>
        <begin position="587"/>
        <end position="597"/>
    </location>
</feature>
<dbReference type="PANTHER" id="PTHR30589">
    <property type="entry name" value="PROLIPOPROTEIN DIACYLGLYCERYL TRANSFERASE"/>
    <property type="match status" value="1"/>
</dbReference>
<evidence type="ECO:0000256" key="6">
    <source>
        <dbReference type="ARBA" id="ARBA00023136"/>
    </source>
</evidence>
<comment type="catalytic activity">
    <reaction evidence="7">
        <text>L-cysteinyl-[prolipoprotein] + a 1,2-diacyl-sn-glycero-3-phospho-(1'-sn-glycerol) = an S-1,2-diacyl-sn-glyceryl-L-cysteinyl-[prolipoprotein] + sn-glycerol 1-phosphate + H(+)</text>
        <dbReference type="Rhea" id="RHEA:56712"/>
        <dbReference type="Rhea" id="RHEA-COMP:14679"/>
        <dbReference type="Rhea" id="RHEA-COMP:14680"/>
        <dbReference type="ChEBI" id="CHEBI:15378"/>
        <dbReference type="ChEBI" id="CHEBI:29950"/>
        <dbReference type="ChEBI" id="CHEBI:57685"/>
        <dbReference type="ChEBI" id="CHEBI:64716"/>
        <dbReference type="ChEBI" id="CHEBI:140658"/>
        <dbReference type="EC" id="2.5.1.145"/>
    </reaction>
</comment>
<evidence type="ECO:0000256" key="1">
    <source>
        <dbReference type="ARBA" id="ARBA00007150"/>
    </source>
</evidence>
<gene>
    <name evidence="7 9" type="primary">lgt</name>
    <name evidence="9" type="ORF">KL859_05195</name>
</gene>
<dbReference type="EMBL" id="JAHBOM010000003">
    <property type="protein sequence ID" value="MBU8822273.1"/>
    <property type="molecule type" value="Genomic_DNA"/>
</dbReference>
<dbReference type="PROSITE" id="PS01311">
    <property type="entry name" value="LGT"/>
    <property type="match status" value="1"/>
</dbReference>
<feature type="compositionally biased region" description="Basic and acidic residues" evidence="8">
    <location>
        <begin position="325"/>
        <end position="337"/>
    </location>
</feature>
<evidence type="ECO:0000256" key="3">
    <source>
        <dbReference type="ARBA" id="ARBA00022679"/>
    </source>
</evidence>